<reference evidence="6" key="1">
    <citation type="submission" date="2020-10" db="EMBL/GenBank/DDBJ databases">
        <authorList>
            <person name="Gilroy R."/>
        </authorList>
    </citation>
    <scope>NUCLEOTIDE SEQUENCE</scope>
    <source>
        <strain evidence="6">1063</strain>
    </source>
</reference>
<dbReference type="InterPro" id="IPR036138">
    <property type="entry name" value="PBP_dimer_sf"/>
</dbReference>
<dbReference type="SUPFAM" id="SSF54184">
    <property type="entry name" value="Penicillin-binding protein 2x (pbp-2x), c-terminal domain"/>
    <property type="match status" value="1"/>
</dbReference>
<evidence type="ECO:0000313" key="6">
    <source>
        <dbReference type="EMBL" id="HIU21599.1"/>
    </source>
</evidence>
<dbReference type="Pfam" id="PF03793">
    <property type="entry name" value="PASTA"/>
    <property type="match status" value="1"/>
</dbReference>
<evidence type="ECO:0000256" key="3">
    <source>
        <dbReference type="ARBA" id="ARBA00023136"/>
    </source>
</evidence>
<evidence type="ECO:0000259" key="5">
    <source>
        <dbReference type="PROSITE" id="PS51178"/>
    </source>
</evidence>
<dbReference type="Gene3D" id="3.90.1310.10">
    <property type="entry name" value="Penicillin-binding protein 2a (Domain 2)"/>
    <property type="match status" value="1"/>
</dbReference>
<dbReference type="Gene3D" id="3.30.10.20">
    <property type="match status" value="1"/>
</dbReference>
<keyword evidence="4" id="KW-0812">Transmembrane</keyword>
<feature type="transmembrane region" description="Helical" evidence="4">
    <location>
        <begin position="21"/>
        <end position="45"/>
    </location>
</feature>
<dbReference type="Pfam" id="PF03717">
    <property type="entry name" value="PBP_dimer"/>
    <property type="match status" value="1"/>
</dbReference>
<dbReference type="AlphaFoldDB" id="A0A9D1HSM8"/>
<dbReference type="PROSITE" id="PS51178">
    <property type="entry name" value="PASTA"/>
    <property type="match status" value="1"/>
</dbReference>
<evidence type="ECO:0000256" key="4">
    <source>
        <dbReference type="SAM" id="Phobius"/>
    </source>
</evidence>
<dbReference type="Gene3D" id="3.30.450.330">
    <property type="match status" value="1"/>
</dbReference>
<comment type="subcellular location">
    <subcellularLocation>
        <location evidence="1">Membrane</location>
    </subcellularLocation>
</comment>
<dbReference type="GO" id="GO:0008658">
    <property type="term" value="F:penicillin binding"/>
    <property type="evidence" value="ECO:0007669"/>
    <property type="project" value="InterPro"/>
</dbReference>
<dbReference type="CDD" id="cd06576">
    <property type="entry name" value="PASTA_Pbp2x-like_1"/>
    <property type="match status" value="1"/>
</dbReference>
<dbReference type="GO" id="GO:0005886">
    <property type="term" value="C:plasma membrane"/>
    <property type="evidence" value="ECO:0007669"/>
    <property type="project" value="TreeGrafter"/>
</dbReference>
<dbReference type="Gene3D" id="3.40.710.10">
    <property type="entry name" value="DD-peptidase/beta-lactamase superfamily"/>
    <property type="match status" value="1"/>
</dbReference>
<dbReference type="PANTHER" id="PTHR30627:SF1">
    <property type="entry name" value="PEPTIDOGLYCAN D,D-TRANSPEPTIDASE FTSI"/>
    <property type="match status" value="1"/>
</dbReference>
<accession>A0A9D1HSM8</accession>
<dbReference type="Pfam" id="PF00905">
    <property type="entry name" value="Transpeptidase"/>
    <property type="match status" value="1"/>
</dbReference>
<dbReference type="SUPFAM" id="SSF56601">
    <property type="entry name" value="beta-lactamase/transpeptidase-like"/>
    <property type="match status" value="1"/>
</dbReference>
<dbReference type="InterPro" id="IPR050515">
    <property type="entry name" value="Beta-lactam/transpept"/>
</dbReference>
<dbReference type="EMBL" id="DVMN01000091">
    <property type="protein sequence ID" value="HIU21599.1"/>
    <property type="molecule type" value="Genomic_DNA"/>
</dbReference>
<dbReference type="InterPro" id="IPR001460">
    <property type="entry name" value="PCN-bd_Tpept"/>
</dbReference>
<protein>
    <submittedName>
        <fullName evidence="6">PASTA domain-containing protein</fullName>
    </submittedName>
</protein>
<organism evidence="6 7">
    <name type="scientific">Candidatus Limadaptatus stercorigallinarum</name>
    <dbReference type="NCBI Taxonomy" id="2840845"/>
    <lineage>
        <taxon>Bacteria</taxon>
        <taxon>Bacillati</taxon>
        <taxon>Bacillota</taxon>
        <taxon>Clostridia</taxon>
        <taxon>Eubacteriales</taxon>
        <taxon>Candidatus Limadaptatus</taxon>
    </lineage>
</organism>
<reference evidence="6" key="2">
    <citation type="journal article" date="2021" name="PeerJ">
        <title>Extensive microbial diversity within the chicken gut microbiome revealed by metagenomics and culture.</title>
        <authorList>
            <person name="Gilroy R."/>
            <person name="Ravi A."/>
            <person name="Getino M."/>
            <person name="Pursley I."/>
            <person name="Horton D.L."/>
            <person name="Alikhan N.F."/>
            <person name="Baker D."/>
            <person name="Gharbi K."/>
            <person name="Hall N."/>
            <person name="Watson M."/>
            <person name="Adriaenssens E.M."/>
            <person name="Foster-Nyarko E."/>
            <person name="Jarju S."/>
            <person name="Secka A."/>
            <person name="Antonio M."/>
            <person name="Oren A."/>
            <person name="Chaudhuri R.R."/>
            <person name="La Ragione R."/>
            <person name="Hildebrand F."/>
            <person name="Pallen M.J."/>
        </authorList>
    </citation>
    <scope>NUCLEOTIDE SEQUENCE</scope>
    <source>
        <strain evidence="6">1063</strain>
    </source>
</reference>
<comment type="caution">
    <text evidence="6">The sequence shown here is derived from an EMBL/GenBank/DDBJ whole genome shotgun (WGS) entry which is preliminary data.</text>
</comment>
<gene>
    <name evidence="6" type="ORF">IAD51_05140</name>
</gene>
<sequence>MRFPKSDHNQSPIIHNPRKRLLAVLLLAAFSFAAILGKMFVVMVVDGSELQAKAVSQWMRDVPTEAARGRILDRNGVVLADTATRYNIYVRPNATGDKEDVARLLAEVFGYDYQATLDKISVQTSEVTVARGATKEQLDALYASGLSGIYYGEDNLRYYPFGDFMTQVLGFTGFDGNGQTGLEAYYDKYLAGTDGMILTDTDLVGRELEGGGSYYVPAVAGMDVVTTLDATIQRIAEGALRTAEARFSPKAAACVVMNYLTGEILALAEYPSFDLNDVPRDDLEKLFGYSKSSVVSSVYEPGSTFKILTAAAALDTGSVSVTDRYYCSGTRVVDGQKIRCWKAKGHGSISFAEGVEQSCNCVFMDSALAMGTDVFYDYLSAFGLADKTGVDITGETSGIFISRGNVKSVDLARIGFGQAVAVTPIGMLAAASSVVNGGTLVTPHLLNYVSDPYSGTTAGGDFGTRGTTVSASTSETMRTLLENVVKNGSGKSAYVPGYRIAGKTGTAQKYENGHIAQGKYISSFLGFSLEEEAPYAVLLLVDEPQGYMYYGSLVAAPLVGEVFSGIFAYLGVEAEFTGEEAEVIGDPFELDDYTGMSVQQAKAKLAALGLHVETDGDGGTVTGQFPAAGTAVDGRNTVLLLTG</sequence>
<keyword evidence="4" id="KW-1133">Transmembrane helix</keyword>
<evidence type="ECO:0000256" key="1">
    <source>
        <dbReference type="ARBA" id="ARBA00004370"/>
    </source>
</evidence>
<dbReference type="InterPro" id="IPR005311">
    <property type="entry name" value="PBP_dimer"/>
</dbReference>
<dbReference type="GO" id="GO:0071555">
    <property type="term" value="P:cell wall organization"/>
    <property type="evidence" value="ECO:0007669"/>
    <property type="project" value="TreeGrafter"/>
</dbReference>
<evidence type="ECO:0000256" key="2">
    <source>
        <dbReference type="ARBA" id="ARBA00007171"/>
    </source>
</evidence>
<evidence type="ECO:0000313" key="7">
    <source>
        <dbReference type="Proteomes" id="UP000824088"/>
    </source>
</evidence>
<dbReference type="SMART" id="SM00740">
    <property type="entry name" value="PASTA"/>
    <property type="match status" value="1"/>
</dbReference>
<dbReference type="InterPro" id="IPR012338">
    <property type="entry name" value="Beta-lactam/transpept-like"/>
</dbReference>
<comment type="similarity">
    <text evidence="2">Belongs to the transpeptidase family.</text>
</comment>
<dbReference type="SUPFAM" id="SSF56519">
    <property type="entry name" value="Penicillin binding protein dimerisation domain"/>
    <property type="match status" value="1"/>
</dbReference>
<feature type="domain" description="PASTA" evidence="5">
    <location>
        <begin position="586"/>
        <end position="643"/>
    </location>
</feature>
<dbReference type="PANTHER" id="PTHR30627">
    <property type="entry name" value="PEPTIDOGLYCAN D,D-TRANSPEPTIDASE"/>
    <property type="match status" value="1"/>
</dbReference>
<dbReference type="InterPro" id="IPR005543">
    <property type="entry name" value="PASTA_dom"/>
</dbReference>
<name>A0A9D1HSM8_9FIRM</name>
<keyword evidence="3 4" id="KW-0472">Membrane</keyword>
<proteinExistence type="inferred from homology"/>
<dbReference type="Proteomes" id="UP000824088">
    <property type="component" value="Unassembled WGS sequence"/>
</dbReference>